<dbReference type="SUPFAM" id="SSF53474">
    <property type="entry name" value="alpha/beta-Hydrolases"/>
    <property type="match status" value="1"/>
</dbReference>
<dbReference type="InterPro" id="IPR002921">
    <property type="entry name" value="Fungal_lipase-type"/>
</dbReference>
<gene>
    <name evidence="2" type="ORF">MYMAC_003101</name>
</gene>
<sequence length="375" mass="40867">MFNPTPMQKQVFALSWLASQATVGNPLGPWSKNDLQAQINSLSAPYSNWRVVWGPHYTLDGPFPPQVSNAMFVAQQVGNHSNPLPVYVVAVAGTNALSIYDAQTEDLDIDPTEWKRSGNAPSQMQVTTGDMDGLKRLLGMQWPFEDIQSYLAGLKGKEGITLWFTGHSLGGALSPMLMLALMDQDSLLDTKDTNLSLWRQVNLLATAGPSIGNAAFLEHFKRVFSAGNALANFVWNAKDVVPHAWNKDTMKALTNPTNIFGLDVVANDPVGKLLGAQQQAAANQKYVQFEPTPAFDGPLSPYTDSKDTGVPWTPDSQFMAQLGFQHLNAYVRAFGGDHEWFSQGKPPPGCRWFPLSNSCDDPKSAQAAVKALSGK</sequence>
<dbReference type="AlphaFoldDB" id="A0A250JVG4"/>
<dbReference type="Gene3D" id="3.40.50.1820">
    <property type="entry name" value="alpha/beta hydrolase"/>
    <property type="match status" value="1"/>
</dbReference>
<dbReference type="OrthoDB" id="5522031at2"/>
<dbReference type="Proteomes" id="UP000217343">
    <property type="component" value="Chromosome"/>
</dbReference>
<dbReference type="EMBL" id="CP022203">
    <property type="protein sequence ID" value="ATB47487.1"/>
    <property type="molecule type" value="Genomic_DNA"/>
</dbReference>
<organism evidence="2 3">
    <name type="scientific">Corallococcus macrosporus DSM 14697</name>
    <dbReference type="NCBI Taxonomy" id="1189310"/>
    <lineage>
        <taxon>Bacteria</taxon>
        <taxon>Pseudomonadati</taxon>
        <taxon>Myxococcota</taxon>
        <taxon>Myxococcia</taxon>
        <taxon>Myxococcales</taxon>
        <taxon>Cystobacterineae</taxon>
        <taxon>Myxococcaceae</taxon>
        <taxon>Corallococcus</taxon>
    </lineage>
</organism>
<protein>
    <recommendedName>
        <fullName evidence="1">Fungal lipase-type domain-containing protein</fullName>
    </recommendedName>
</protein>
<dbReference type="GO" id="GO:0006629">
    <property type="term" value="P:lipid metabolic process"/>
    <property type="evidence" value="ECO:0007669"/>
    <property type="project" value="InterPro"/>
</dbReference>
<name>A0A250JVG4_9BACT</name>
<evidence type="ECO:0000313" key="2">
    <source>
        <dbReference type="EMBL" id="ATB47487.1"/>
    </source>
</evidence>
<proteinExistence type="predicted"/>
<dbReference type="Pfam" id="PF01764">
    <property type="entry name" value="Lipase_3"/>
    <property type="match status" value="1"/>
</dbReference>
<accession>A0A250JVG4</accession>
<feature type="domain" description="Fungal lipase-type" evidence="1">
    <location>
        <begin position="88"/>
        <end position="245"/>
    </location>
</feature>
<dbReference type="RefSeq" id="WP_095958669.1">
    <property type="nucleotide sequence ID" value="NZ_CP022203.1"/>
</dbReference>
<evidence type="ECO:0000259" key="1">
    <source>
        <dbReference type="Pfam" id="PF01764"/>
    </source>
</evidence>
<dbReference type="InterPro" id="IPR029058">
    <property type="entry name" value="AB_hydrolase_fold"/>
</dbReference>
<evidence type="ECO:0000313" key="3">
    <source>
        <dbReference type="Proteomes" id="UP000217343"/>
    </source>
</evidence>
<keyword evidence="3" id="KW-1185">Reference proteome</keyword>
<reference evidence="2 3" key="1">
    <citation type="submission" date="2017-06" db="EMBL/GenBank/DDBJ databases">
        <title>Sequencing and comparative analysis of myxobacterial genomes.</title>
        <authorList>
            <person name="Rupp O."/>
            <person name="Goesmann A."/>
            <person name="Sogaard-Andersen L."/>
        </authorList>
    </citation>
    <scope>NUCLEOTIDE SEQUENCE [LARGE SCALE GENOMIC DNA]</scope>
    <source>
        <strain evidence="2 3">DSM 14697</strain>
    </source>
</reference>
<dbReference type="KEGG" id="mmas:MYMAC_003101"/>